<dbReference type="PANTHER" id="PTHR43415">
    <property type="entry name" value="SPERMIDINE N(1)-ACETYLTRANSFERASE"/>
    <property type="match status" value="1"/>
</dbReference>
<protein>
    <recommendedName>
        <fullName evidence="1">N-acetyltransferase domain-containing protein</fullName>
    </recommendedName>
</protein>
<dbReference type="CDD" id="cd04301">
    <property type="entry name" value="NAT_SF"/>
    <property type="match status" value="1"/>
</dbReference>
<dbReference type="PANTHER" id="PTHR43415:SF3">
    <property type="entry name" value="GNAT-FAMILY ACETYLTRANSFERASE"/>
    <property type="match status" value="1"/>
</dbReference>
<feature type="domain" description="N-acetyltransferase" evidence="1">
    <location>
        <begin position="9"/>
        <end position="160"/>
    </location>
</feature>
<sequence>MTLLKTARFNLRTLTKADATIRYLSWFNDKMSKQYIAYSSTSIDELANYIESKNASTACLLLGIFHGNEHIGNIKYEPISYVTGEATMGILIGEPQWRGKGVASEVITASASYLKNNHSTKVIILGVDTRNHSAIKSYEKLGFKTFKAKGQGIFMHWSLI</sequence>
<evidence type="ECO:0000313" key="2">
    <source>
        <dbReference type="EMBL" id="KKL59904.1"/>
    </source>
</evidence>
<reference evidence="2" key="1">
    <citation type="journal article" date="2015" name="Nature">
        <title>Complex archaea that bridge the gap between prokaryotes and eukaryotes.</title>
        <authorList>
            <person name="Spang A."/>
            <person name="Saw J.H."/>
            <person name="Jorgensen S.L."/>
            <person name="Zaremba-Niedzwiedzka K."/>
            <person name="Martijn J."/>
            <person name="Lind A.E."/>
            <person name="van Eijk R."/>
            <person name="Schleper C."/>
            <person name="Guy L."/>
            <person name="Ettema T.J."/>
        </authorList>
    </citation>
    <scope>NUCLEOTIDE SEQUENCE</scope>
</reference>
<dbReference type="Gene3D" id="3.40.630.30">
    <property type="match status" value="1"/>
</dbReference>
<dbReference type="GO" id="GO:0016747">
    <property type="term" value="F:acyltransferase activity, transferring groups other than amino-acyl groups"/>
    <property type="evidence" value="ECO:0007669"/>
    <property type="project" value="InterPro"/>
</dbReference>
<dbReference type="EMBL" id="LAZR01029330">
    <property type="protein sequence ID" value="KKL59904.1"/>
    <property type="molecule type" value="Genomic_DNA"/>
</dbReference>
<name>A0A0F9DE24_9ZZZZ</name>
<dbReference type="Pfam" id="PF13302">
    <property type="entry name" value="Acetyltransf_3"/>
    <property type="match status" value="1"/>
</dbReference>
<accession>A0A0F9DE24</accession>
<evidence type="ECO:0000259" key="1">
    <source>
        <dbReference type="PROSITE" id="PS51186"/>
    </source>
</evidence>
<organism evidence="2">
    <name type="scientific">marine sediment metagenome</name>
    <dbReference type="NCBI Taxonomy" id="412755"/>
    <lineage>
        <taxon>unclassified sequences</taxon>
        <taxon>metagenomes</taxon>
        <taxon>ecological metagenomes</taxon>
    </lineage>
</organism>
<dbReference type="PROSITE" id="PS51186">
    <property type="entry name" value="GNAT"/>
    <property type="match status" value="1"/>
</dbReference>
<dbReference type="InterPro" id="IPR000182">
    <property type="entry name" value="GNAT_dom"/>
</dbReference>
<dbReference type="InterPro" id="IPR016181">
    <property type="entry name" value="Acyl_CoA_acyltransferase"/>
</dbReference>
<proteinExistence type="predicted"/>
<comment type="caution">
    <text evidence="2">The sequence shown here is derived from an EMBL/GenBank/DDBJ whole genome shotgun (WGS) entry which is preliminary data.</text>
</comment>
<dbReference type="AlphaFoldDB" id="A0A0F9DE24"/>
<gene>
    <name evidence="2" type="ORF">LCGC14_2210650</name>
</gene>
<dbReference type="SUPFAM" id="SSF55729">
    <property type="entry name" value="Acyl-CoA N-acyltransferases (Nat)"/>
    <property type="match status" value="1"/>
</dbReference>